<feature type="binding site" evidence="11">
    <location>
        <position position="462"/>
    </location>
    <ligand>
        <name>substrate</name>
    </ligand>
</feature>
<feature type="binding site" evidence="11">
    <location>
        <position position="605"/>
    </location>
    <ligand>
        <name>Na(+)</name>
        <dbReference type="ChEBI" id="CHEBI:29101"/>
    </ligand>
</feature>
<dbReference type="EMBL" id="LR590463">
    <property type="protein sequence ID" value="VTP60660.1"/>
    <property type="molecule type" value="Genomic_DNA"/>
</dbReference>
<gene>
    <name evidence="11 13" type="primary">lacZ</name>
    <name evidence="13" type="ORF">NCTC12971_01147</name>
</gene>
<dbReference type="HAMAP" id="MF_01687">
    <property type="entry name" value="Beta_gal"/>
    <property type="match status" value="1"/>
</dbReference>
<keyword evidence="8 11" id="KW-0915">Sodium</keyword>
<dbReference type="PROSITE" id="PS00608">
    <property type="entry name" value="GLYCOSYL_HYDROL_F2_2"/>
    <property type="match status" value="1"/>
</dbReference>
<evidence type="ECO:0000259" key="12">
    <source>
        <dbReference type="SMART" id="SM01038"/>
    </source>
</evidence>
<dbReference type="InterPro" id="IPR050347">
    <property type="entry name" value="Bact_Beta-galactosidase"/>
</dbReference>
<keyword evidence="9 11" id="KW-0326">Glycosidase</keyword>
<dbReference type="Gene3D" id="2.70.98.10">
    <property type="match status" value="1"/>
</dbReference>
<evidence type="ECO:0000256" key="8">
    <source>
        <dbReference type="ARBA" id="ARBA00023053"/>
    </source>
</evidence>
<dbReference type="GO" id="GO:0009341">
    <property type="term" value="C:beta-galactosidase complex"/>
    <property type="evidence" value="ECO:0007669"/>
    <property type="project" value="InterPro"/>
</dbReference>
<dbReference type="Pfam" id="PF02837">
    <property type="entry name" value="Glyco_hydro_2_N"/>
    <property type="match status" value="1"/>
</dbReference>
<dbReference type="InterPro" id="IPR006103">
    <property type="entry name" value="Glyco_hydro_2_cat"/>
</dbReference>
<keyword evidence="7 11" id="KW-0460">Magnesium</keyword>
<dbReference type="InterPro" id="IPR023232">
    <property type="entry name" value="Glyco_hydro_2_AS"/>
</dbReference>
<evidence type="ECO:0000256" key="11">
    <source>
        <dbReference type="HAMAP-Rule" id="MF_01687"/>
    </source>
</evidence>
<dbReference type="InterPro" id="IPR004199">
    <property type="entry name" value="B-gal_small/dom_5"/>
</dbReference>
<feature type="active site" description="Proton donor" evidence="11">
    <location>
        <position position="462"/>
    </location>
</feature>
<dbReference type="SUPFAM" id="SSF49303">
    <property type="entry name" value="beta-Galactosidase/glucuronidase domain"/>
    <property type="match status" value="2"/>
</dbReference>
<evidence type="ECO:0000256" key="1">
    <source>
        <dbReference type="ARBA" id="ARBA00001412"/>
    </source>
</evidence>
<dbReference type="EC" id="3.2.1.23" evidence="3 11"/>
<evidence type="ECO:0000256" key="7">
    <source>
        <dbReference type="ARBA" id="ARBA00022842"/>
    </source>
</evidence>
<accession>A0A4U9HAC9</accession>
<dbReference type="InterPro" id="IPR008979">
    <property type="entry name" value="Galactose-bd-like_sf"/>
</dbReference>
<evidence type="ECO:0000256" key="4">
    <source>
        <dbReference type="ARBA" id="ARBA00013303"/>
    </source>
</evidence>
<evidence type="ECO:0000313" key="14">
    <source>
        <dbReference type="Proteomes" id="UP000307968"/>
    </source>
</evidence>
<dbReference type="InterPro" id="IPR023230">
    <property type="entry name" value="Glyco_hydro_2_CS"/>
</dbReference>
<dbReference type="PANTHER" id="PTHR46323:SF2">
    <property type="entry name" value="BETA-GALACTOSIDASE"/>
    <property type="match status" value="1"/>
</dbReference>
<proteinExistence type="inferred from homology"/>
<feature type="binding site" evidence="11">
    <location>
        <position position="419"/>
    </location>
    <ligand>
        <name>Mg(2+)</name>
        <dbReference type="ChEBI" id="CHEBI:18420"/>
        <label>1</label>
    </ligand>
</feature>
<feature type="binding site" evidence="11">
    <location>
        <position position="462"/>
    </location>
    <ligand>
        <name>Mg(2+)</name>
        <dbReference type="ChEBI" id="CHEBI:18420"/>
        <label>1</label>
    </ligand>
</feature>
<dbReference type="InterPro" id="IPR036156">
    <property type="entry name" value="Beta-gal/glucu_dom_sf"/>
</dbReference>
<dbReference type="SUPFAM" id="SSF74650">
    <property type="entry name" value="Galactose mutarotase-like"/>
    <property type="match status" value="1"/>
</dbReference>
<dbReference type="Gene3D" id="2.60.120.260">
    <property type="entry name" value="Galactose-binding domain-like"/>
    <property type="match status" value="1"/>
</dbReference>
<reference evidence="13 14" key="1">
    <citation type="submission" date="2019-05" db="EMBL/GenBank/DDBJ databases">
        <authorList>
            <consortium name="Pathogen Informatics"/>
        </authorList>
    </citation>
    <scope>NUCLEOTIDE SEQUENCE [LARGE SCALE GENOMIC DNA]</scope>
    <source>
        <strain evidence="13 14">NCTC12971</strain>
    </source>
</reference>
<dbReference type="Gene3D" id="2.60.40.10">
    <property type="entry name" value="Immunoglobulins"/>
    <property type="match status" value="2"/>
</dbReference>
<dbReference type="InterPro" id="IPR006101">
    <property type="entry name" value="Glyco_hydro_2"/>
</dbReference>
<feature type="binding site" evidence="11">
    <location>
        <position position="602"/>
    </location>
    <ligand>
        <name>Na(+)</name>
        <dbReference type="ChEBI" id="CHEBI:29101"/>
    </ligand>
</feature>
<dbReference type="Pfam" id="PF02929">
    <property type="entry name" value="Bgal_small_N"/>
    <property type="match status" value="1"/>
</dbReference>
<dbReference type="InterPro" id="IPR013783">
    <property type="entry name" value="Ig-like_fold"/>
</dbReference>
<feature type="site" description="Transition state stabilizer" evidence="11">
    <location>
        <position position="392"/>
    </location>
</feature>
<dbReference type="InterPro" id="IPR032312">
    <property type="entry name" value="LacZ_4"/>
</dbReference>
<evidence type="ECO:0000256" key="3">
    <source>
        <dbReference type="ARBA" id="ARBA00012756"/>
    </source>
</evidence>
<comment type="similarity">
    <text evidence="2 11">Belongs to the glycosyl hydrolase 2 family.</text>
</comment>
<feature type="binding site" evidence="11">
    <location>
        <position position="202"/>
    </location>
    <ligand>
        <name>substrate</name>
    </ligand>
</feature>
<comment type="subunit">
    <text evidence="11">Homotetramer.</text>
</comment>
<feature type="binding site" evidence="11">
    <location>
        <position position="103"/>
    </location>
    <ligand>
        <name>substrate</name>
    </ligand>
</feature>
<dbReference type="Gene3D" id="3.20.20.80">
    <property type="entry name" value="Glycosidases"/>
    <property type="match status" value="1"/>
</dbReference>
<comment type="cofactor">
    <cofactor evidence="11">
        <name>Na(+)</name>
        <dbReference type="ChEBI" id="CHEBI:29101"/>
    </cofactor>
    <text evidence="11">Binds 1 sodium ion per monomer.</text>
</comment>
<dbReference type="InterPro" id="IPR006104">
    <property type="entry name" value="Glyco_hydro_2_N"/>
</dbReference>
<dbReference type="PRINTS" id="PR00132">
    <property type="entry name" value="GLHYDRLASE2"/>
</dbReference>
<evidence type="ECO:0000256" key="9">
    <source>
        <dbReference type="ARBA" id="ARBA00023295"/>
    </source>
</evidence>
<feature type="binding site" evidence="11">
    <location>
        <position position="598"/>
    </location>
    <ligand>
        <name>Mg(2+)</name>
        <dbReference type="ChEBI" id="CHEBI:18420"/>
        <label>2</label>
    </ligand>
</feature>
<dbReference type="Pfam" id="PF16353">
    <property type="entry name" value="LacZ_4"/>
    <property type="match status" value="1"/>
</dbReference>
<feature type="site" description="Transition state stabilizer" evidence="11">
    <location>
        <position position="358"/>
    </location>
</feature>
<feature type="binding site" evidence="11">
    <location>
        <position position="202"/>
    </location>
    <ligand>
        <name>Na(+)</name>
        <dbReference type="ChEBI" id="CHEBI:29101"/>
    </ligand>
</feature>
<keyword evidence="6 11" id="KW-0378">Hydrolase</keyword>
<evidence type="ECO:0000256" key="6">
    <source>
        <dbReference type="ARBA" id="ARBA00022801"/>
    </source>
</evidence>
<dbReference type="Proteomes" id="UP000307968">
    <property type="component" value="Chromosome"/>
</dbReference>
<dbReference type="NCBIfam" id="NF007074">
    <property type="entry name" value="PRK09525.1"/>
    <property type="match status" value="1"/>
</dbReference>
<dbReference type="GO" id="GO:0030246">
    <property type="term" value="F:carbohydrate binding"/>
    <property type="evidence" value="ECO:0007669"/>
    <property type="project" value="InterPro"/>
</dbReference>
<feature type="active site" description="Nucleophile" evidence="11">
    <location>
        <position position="538"/>
    </location>
</feature>
<evidence type="ECO:0000256" key="10">
    <source>
        <dbReference type="ARBA" id="ARBA00032230"/>
    </source>
</evidence>
<dbReference type="AlphaFoldDB" id="A0A4U9HAC9"/>
<dbReference type="Pfam" id="PF00703">
    <property type="entry name" value="Glyco_hydro_2"/>
    <property type="match status" value="1"/>
</dbReference>
<dbReference type="InterPro" id="IPR023933">
    <property type="entry name" value="Glyco_hydro_2_beta_Galsidase"/>
</dbReference>
<dbReference type="SMART" id="SM01038">
    <property type="entry name" value="Bgal_small_N"/>
    <property type="match status" value="1"/>
</dbReference>
<evidence type="ECO:0000256" key="5">
    <source>
        <dbReference type="ARBA" id="ARBA00022723"/>
    </source>
</evidence>
<dbReference type="InterPro" id="IPR006102">
    <property type="entry name" value="Ig-like_GH2"/>
</dbReference>
<dbReference type="PROSITE" id="PS00719">
    <property type="entry name" value="GLYCOSYL_HYDROL_F2_1"/>
    <property type="match status" value="1"/>
</dbReference>
<dbReference type="PANTHER" id="PTHR46323">
    <property type="entry name" value="BETA-GALACTOSIDASE"/>
    <property type="match status" value="1"/>
</dbReference>
<dbReference type="SUPFAM" id="SSF49785">
    <property type="entry name" value="Galactose-binding domain-like"/>
    <property type="match status" value="1"/>
</dbReference>
<feature type="binding site" evidence="11">
    <location>
        <position position="417"/>
    </location>
    <ligand>
        <name>Mg(2+)</name>
        <dbReference type="ChEBI" id="CHEBI:18420"/>
        <label>1</label>
    </ligand>
</feature>
<keyword evidence="5 11" id="KW-0479">Metal-binding</keyword>
<dbReference type="SUPFAM" id="SSF51445">
    <property type="entry name" value="(Trans)glycosidases"/>
    <property type="match status" value="1"/>
</dbReference>
<feature type="binding site" evidence="11">
    <location>
        <begin position="538"/>
        <end position="541"/>
    </location>
    <ligand>
        <name>substrate</name>
    </ligand>
</feature>
<organism evidence="13 14">
    <name type="scientific">Serratia rubidaea</name>
    <name type="common">Serratia marinorubra</name>
    <dbReference type="NCBI Taxonomy" id="61652"/>
    <lineage>
        <taxon>Bacteria</taxon>
        <taxon>Pseudomonadati</taxon>
        <taxon>Pseudomonadota</taxon>
        <taxon>Gammaproteobacteria</taxon>
        <taxon>Enterobacterales</taxon>
        <taxon>Yersiniaceae</taxon>
        <taxon>Serratia</taxon>
    </lineage>
</organism>
<evidence type="ECO:0000256" key="2">
    <source>
        <dbReference type="ARBA" id="ARBA00007401"/>
    </source>
</evidence>
<dbReference type="FunFam" id="2.60.40.10:FF:000680">
    <property type="entry name" value="Beta-galactosidase"/>
    <property type="match status" value="1"/>
</dbReference>
<protein>
    <recommendedName>
        <fullName evidence="4 11">Beta-galactosidase</fullName>
        <shortName evidence="11">Beta-gal</shortName>
        <ecNumber evidence="3 11">3.2.1.23</ecNumber>
    </recommendedName>
    <alternativeName>
        <fullName evidence="10 11">Lactase</fullName>
    </alternativeName>
</protein>
<feature type="domain" description="Beta galactosidase small chain/" evidence="12">
    <location>
        <begin position="752"/>
        <end position="1025"/>
    </location>
</feature>
<dbReference type="GO" id="GO:0000287">
    <property type="term" value="F:magnesium ion binding"/>
    <property type="evidence" value="ECO:0007669"/>
    <property type="project" value="UniProtKB-UniRule"/>
</dbReference>
<comment type="catalytic activity">
    <reaction evidence="1 11">
        <text>Hydrolysis of terminal non-reducing beta-D-galactose residues in beta-D-galactosides.</text>
        <dbReference type="EC" id="3.2.1.23"/>
    </reaction>
</comment>
<dbReference type="Pfam" id="PF02836">
    <property type="entry name" value="Glyco_hydro_2_C"/>
    <property type="match status" value="1"/>
</dbReference>
<dbReference type="FunFam" id="3.20.20.80:FF:000018">
    <property type="entry name" value="Beta-galactosidase"/>
    <property type="match status" value="1"/>
</dbReference>
<dbReference type="GO" id="GO:0004565">
    <property type="term" value="F:beta-galactosidase activity"/>
    <property type="evidence" value="ECO:0007669"/>
    <property type="project" value="UniProtKB-EC"/>
</dbReference>
<feature type="binding site" evidence="11">
    <location>
        <position position="1003"/>
    </location>
    <ligand>
        <name>substrate</name>
    </ligand>
</feature>
<dbReference type="GO" id="GO:0005990">
    <property type="term" value="P:lactose catabolic process"/>
    <property type="evidence" value="ECO:0007669"/>
    <property type="project" value="TreeGrafter"/>
</dbReference>
<evidence type="ECO:0000313" key="13">
    <source>
        <dbReference type="EMBL" id="VTP60660.1"/>
    </source>
</evidence>
<dbReference type="InterPro" id="IPR017853">
    <property type="entry name" value="GH"/>
</dbReference>
<dbReference type="InterPro" id="IPR014718">
    <property type="entry name" value="GH-type_carb-bd"/>
</dbReference>
<dbReference type="FunFam" id="2.60.120.260:FF:000058">
    <property type="entry name" value="Beta-galactosidase"/>
    <property type="match status" value="1"/>
</dbReference>
<dbReference type="InterPro" id="IPR011013">
    <property type="entry name" value="Gal_mutarotase_sf_dom"/>
</dbReference>
<name>A0A4U9HAC9_SERRU</name>
<comment type="cofactor">
    <cofactor evidence="11">
        <name>Mg(2+)</name>
        <dbReference type="ChEBI" id="CHEBI:18420"/>
    </cofactor>
    <text evidence="11">Binds 2 magnesium ions per monomer.</text>
</comment>
<sequence length="1038" mass="117760">MTLNTDSLAAVLARRDWENPGVTQLNRLEAHPPFYSWRNADAARSDQHSDRLRSLNGDWKFNWFAAPEAVPESWRLSDLPDADTVTVPSNWQMDGYDAPIYSNITYPFPVDPPRVPADNPTGCYSLTFSLDKRAVSGEQTRIIFDGVNSAFHLWCNGRWVGYGQDSRLPSEFDLSDFLQQGENRLAVMVLRWSDGSYLEDQDMWRMSGIFRDVSLLHKPAVCIRDLHIATRFNADFSRAQLEAEVCMAGEVSDDLRVTVQLWRDNALSAEASAPFGSALIDERGAYAERTTLRLEVERPALWSAETPQLYRALVLLQRADGTLIEAEACDVGFRQVSIENGLLLLNGKPLLIRGTNRHEHHPQRGQVMDEETMLQDILLMKQHNFNAVRCSHYPNHPLWYRLCDRYGLYVVDEANIETHGMTPMSRLSDDPHWLPAMSQRVTRMVQRDRNHPSIIIWSLGNESGHGANHDALYRWLKSADPSRPVQYEGGGANSAATDIICPMYARVDQDQPFPVAPKWSIKKWLSMPGEQRPLILCEYAHAMGNSLGGYAKYWQAFRQYPRLQGGFVWDWVDQSLIKHDADGTPWSAYGGDFGDTPNDRQFCMNGLLFADRTPHPSLYEAKHAQQLFQFTLLPGEERRIEVTSEYLFRHSDNEVLHWSIAQDGRPLAAGEAVLDIAPQGRQTITLPAVPLPETAGQLWLTVRVVQPQATAWSPAGHLSAWQQWALEEKLDAQPVVHAGEAPQLSSSEAQFSITLGRQRWAFCRRQGVLTQYWMDEEPQLLSPLLDQFTRAPLDNDIGVSEVTRIDPNAWVERWKAAGHYRAEAVLLQCEAEALSRAVLITTAHAWKHQGETLFISRKTYRIDGLGEMRITAEVEIANGTPPPARIGLSCRLAQCASRVSWLGLGPHENYPDRLSSACFDRWEQPLEAMYTPYVFPCENGLRCGTRELQYGAHRWRGDFQFNISRYGQRQLMETSHRHLLQPEEGVWLNIDGFHMGIGGDDSWSPSVAPEYLLSAGRYRYQLVWANNNKRAGLGLPIF</sequence>
<feature type="binding site" evidence="11">
    <location>
        <position position="605"/>
    </location>
    <ligand>
        <name>substrate</name>
    </ligand>
</feature>